<dbReference type="ProteomicsDB" id="320129"/>
<reference evidence="2" key="3">
    <citation type="submission" date="2025-08" db="UniProtKB">
        <authorList>
            <consortium name="Ensembl"/>
        </authorList>
    </citation>
    <scope>IDENTIFICATION</scope>
    <source>
        <strain evidence="2">C57BL/6J</strain>
    </source>
</reference>
<accession>B1AWT4</accession>
<feature type="compositionally biased region" description="Acidic residues" evidence="1">
    <location>
        <begin position="14"/>
        <end position="24"/>
    </location>
</feature>
<dbReference type="Antibodypedia" id="31866">
    <property type="antibodies" value="128 antibodies from 27 providers"/>
</dbReference>
<dbReference type="PeptideAtlas" id="B1AWT4"/>
<feature type="compositionally biased region" description="Acidic residues" evidence="1">
    <location>
        <begin position="32"/>
        <end position="49"/>
    </location>
</feature>
<dbReference type="AlphaFoldDB" id="B1AWT4"/>
<dbReference type="Proteomes" id="UP000000589">
    <property type="component" value="Chromosome 4"/>
</dbReference>
<protein>
    <submittedName>
        <fullName evidence="2">Ras-related GTP binding D</fullName>
    </submittedName>
</protein>
<dbReference type="GO" id="GO:0005525">
    <property type="term" value="F:GTP binding"/>
    <property type="evidence" value="ECO:0007669"/>
    <property type="project" value="InterPro"/>
</dbReference>
<dbReference type="jPOST" id="B1AWT4"/>
<evidence type="ECO:0000313" key="2">
    <source>
        <dbReference type="Ensembl" id="ENSMUSP00000081799.7"/>
    </source>
</evidence>
<dbReference type="Bgee" id="ENSMUSG00000028278">
    <property type="expression patterns" value="Expressed in ciliary body and 226 other cell types or tissues"/>
</dbReference>
<proteinExistence type="predicted"/>
<dbReference type="GeneTree" id="ENSGT00950000183031"/>
<dbReference type="MGI" id="MGI:1098604">
    <property type="gene designation" value="Rragd"/>
</dbReference>
<evidence type="ECO:0000313" key="4">
    <source>
        <dbReference type="Proteomes" id="UP000000589"/>
    </source>
</evidence>
<dbReference type="HOGENOM" id="CLU_047421_2_0_1"/>
<evidence type="ECO:0000256" key="1">
    <source>
        <dbReference type="SAM" id="MobiDB-lite"/>
    </source>
</evidence>
<dbReference type="Ensembl" id="ENSMUST00000084747.7">
    <property type="protein sequence ID" value="ENSMUSP00000081799.7"/>
    <property type="gene ID" value="ENSMUSG00000028278.15"/>
</dbReference>
<reference evidence="2 4" key="2">
    <citation type="journal article" date="2011" name="PLoS Biol.">
        <title>Modernizing reference genome assemblies.</title>
        <authorList>
            <person name="Church D.M."/>
            <person name="Schneider V.A."/>
            <person name="Graves T."/>
            <person name="Auger K."/>
            <person name="Cunningham F."/>
            <person name="Bouk N."/>
            <person name="Chen H.C."/>
            <person name="Agarwala R."/>
            <person name="McLaren W.M."/>
            <person name="Ritchie G.R."/>
            <person name="Albracht D."/>
            <person name="Kremitzki M."/>
            <person name="Rock S."/>
            <person name="Kotkiewicz H."/>
            <person name="Kremitzki C."/>
            <person name="Wollam A."/>
            <person name="Trani L."/>
            <person name="Fulton L."/>
            <person name="Fulton R."/>
            <person name="Matthews L."/>
            <person name="Whitehead S."/>
            <person name="Chow W."/>
            <person name="Torrance J."/>
            <person name="Dunn M."/>
            <person name="Harden G."/>
            <person name="Threadgold G."/>
            <person name="Wood J."/>
            <person name="Collins J."/>
            <person name="Heath P."/>
            <person name="Griffiths G."/>
            <person name="Pelan S."/>
            <person name="Grafham D."/>
            <person name="Eichler E.E."/>
            <person name="Weinstock G."/>
            <person name="Mardis E.R."/>
            <person name="Wilson R.K."/>
            <person name="Howe K."/>
            <person name="Flicek P."/>
            <person name="Hubbard T."/>
        </authorList>
    </citation>
    <scope>NUCLEOTIDE SEQUENCE [LARGE SCALE GENOMIC DNA]</scope>
    <source>
        <strain evidence="2 4">C57BL/6J</strain>
    </source>
</reference>
<reference evidence="2 4" key="1">
    <citation type="journal article" date="2009" name="PLoS Biol.">
        <title>Lineage-specific biology revealed by a finished genome assembly of the mouse.</title>
        <authorList>
            <consortium name="Mouse Genome Sequencing Consortium"/>
            <person name="Church D.M."/>
            <person name="Goodstadt L."/>
            <person name="Hillier L.W."/>
            <person name="Zody M.C."/>
            <person name="Goldstein S."/>
            <person name="She X."/>
            <person name="Bult C.J."/>
            <person name="Agarwala R."/>
            <person name="Cherry J.L."/>
            <person name="DiCuccio M."/>
            <person name="Hlavina W."/>
            <person name="Kapustin Y."/>
            <person name="Meric P."/>
            <person name="Maglott D."/>
            <person name="Birtle Z."/>
            <person name="Marques A.C."/>
            <person name="Graves T."/>
            <person name="Zhou S."/>
            <person name="Teague B."/>
            <person name="Potamousis K."/>
            <person name="Churas C."/>
            <person name="Place M."/>
            <person name="Herschleb J."/>
            <person name="Runnheim R."/>
            <person name="Forrest D."/>
            <person name="Amos-Landgraf J."/>
            <person name="Schwartz D.C."/>
            <person name="Cheng Z."/>
            <person name="Lindblad-Toh K."/>
            <person name="Eichler E.E."/>
            <person name="Ponting C.P."/>
        </authorList>
    </citation>
    <scope>NUCLEOTIDE SEQUENCE [LARGE SCALE GENOMIC DNA]</scope>
    <source>
        <strain evidence="2 4">C57BL/6J</strain>
    </source>
</reference>
<dbReference type="VEuPathDB" id="HostDB:ENSMUSG00000028278"/>
<keyword evidence="4" id="KW-1185">Reference proteome</keyword>
<dbReference type="ExpressionAtlas" id="B1AWT4">
    <property type="expression patterns" value="baseline and differential"/>
</dbReference>
<feature type="region of interest" description="Disordered" evidence="1">
    <location>
        <begin position="1"/>
        <end position="49"/>
    </location>
</feature>
<reference evidence="2" key="4">
    <citation type="submission" date="2025-09" db="UniProtKB">
        <authorList>
            <consortium name="Ensembl"/>
        </authorList>
    </citation>
    <scope>IDENTIFICATION</scope>
    <source>
        <strain evidence="2">C57BL/6J</strain>
    </source>
</reference>
<dbReference type="AGR" id="MGI:1098604"/>
<gene>
    <name evidence="2 3" type="primary">Rragd</name>
</gene>
<evidence type="ECO:0000313" key="3">
    <source>
        <dbReference type="MGI" id="MGI:1098604"/>
    </source>
</evidence>
<sequence>MSQVLGKPQPQGEDGGEDEEEDELVGLAGYEDGPESSDAELDSGPEEGG</sequence>
<name>B1AWT4_MOUSE</name>
<organism evidence="2 4">
    <name type="scientific">Mus musculus</name>
    <name type="common">Mouse</name>
    <dbReference type="NCBI Taxonomy" id="10090"/>
    <lineage>
        <taxon>Eukaryota</taxon>
        <taxon>Metazoa</taxon>
        <taxon>Chordata</taxon>
        <taxon>Craniata</taxon>
        <taxon>Vertebrata</taxon>
        <taxon>Euteleostomi</taxon>
        <taxon>Mammalia</taxon>
        <taxon>Eutheria</taxon>
        <taxon>Euarchontoglires</taxon>
        <taxon>Glires</taxon>
        <taxon>Rodentia</taxon>
        <taxon>Myomorpha</taxon>
        <taxon>Muroidea</taxon>
        <taxon>Muridae</taxon>
        <taxon>Murinae</taxon>
        <taxon>Mus</taxon>
        <taxon>Mus</taxon>
    </lineage>
</organism>